<dbReference type="GO" id="GO:0000977">
    <property type="term" value="F:RNA polymerase II transcription regulatory region sequence-specific DNA binding"/>
    <property type="evidence" value="ECO:0007669"/>
    <property type="project" value="TreeGrafter"/>
</dbReference>
<dbReference type="PANTHER" id="PTHR24329">
    <property type="entry name" value="HOMEOBOX PROTEIN ARISTALESS"/>
    <property type="match status" value="1"/>
</dbReference>
<dbReference type="SUPFAM" id="SSF46689">
    <property type="entry name" value="Homeodomain-like"/>
    <property type="match status" value="1"/>
</dbReference>
<keyword evidence="4 5" id="KW-0539">Nucleus</keyword>
<dbReference type="Proteomes" id="UP000887566">
    <property type="component" value="Unplaced"/>
</dbReference>
<dbReference type="InterPro" id="IPR009057">
    <property type="entry name" value="Homeodomain-like_sf"/>
</dbReference>
<evidence type="ECO:0000256" key="6">
    <source>
        <dbReference type="RuleBase" id="RU000682"/>
    </source>
</evidence>
<keyword evidence="8" id="KW-1185">Reference proteome</keyword>
<dbReference type="GO" id="GO:0005634">
    <property type="term" value="C:nucleus"/>
    <property type="evidence" value="ECO:0007669"/>
    <property type="project" value="UniProtKB-SubCell"/>
</dbReference>
<feature type="DNA-binding region" description="Homeobox" evidence="5">
    <location>
        <begin position="59"/>
        <end position="118"/>
    </location>
</feature>
<accession>A0A914X125</accession>
<evidence type="ECO:0000256" key="1">
    <source>
        <dbReference type="ARBA" id="ARBA00004123"/>
    </source>
</evidence>
<feature type="domain" description="Homeobox" evidence="7">
    <location>
        <begin position="57"/>
        <end position="117"/>
    </location>
</feature>
<protein>
    <submittedName>
        <fullName evidence="9">Homeobox domain-containing protein</fullName>
    </submittedName>
</protein>
<organism evidence="8 9">
    <name type="scientific">Plectus sambesii</name>
    <dbReference type="NCBI Taxonomy" id="2011161"/>
    <lineage>
        <taxon>Eukaryota</taxon>
        <taxon>Metazoa</taxon>
        <taxon>Ecdysozoa</taxon>
        <taxon>Nematoda</taxon>
        <taxon>Chromadorea</taxon>
        <taxon>Plectida</taxon>
        <taxon>Plectina</taxon>
        <taxon>Plectoidea</taxon>
        <taxon>Plectidae</taxon>
        <taxon>Plectus</taxon>
    </lineage>
</organism>
<dbReference type="InterPro" id="IPR001356">
    <property type="entry name" value="HD"/>
</dbReference>
<comment type="subcellular location">
    <subcellularLocation>
        <location evidence="1 5 6">Nucleus</location>
    </subcellularLocation>
</comment>
<dbReference type="SMART" id="SM00389">
    <property type="entry name" value="HOX"/>
    <property type="match status" value="1"/>
</dbReference>
<dbReference type="InterPro" id="IPR017970">
    <property type="entry name" value="Homeobox_CS"/>
</dbReference>
<evidence type="ECO:0000259" key="7">
    <source>
        <dbReference type="PROSITE" id="PS50071"/>
    </source>
</evidence>
<name>A0A914X125_9BILA</name>
<dbReference type="WBParaSite" id="PSAMB.scaffold5915size10596.g27544.t1">
    <property type="protein sequence ID" value="PSAMB.scaffold5915size10596.g27544.t1"/>
    <property type="gene ID" value="PSAMB.scaffold5915size10596.g27544"/>
</dbReference>
<evidence type="ECO:0000313" key="9">
    <source>
        <dbReference type="WBParaSite" id="PSAMB.scaffold5915size10596.g27544.t1"/>
    </source>
</evidence>
<evidence type="ECO:0000256" key="2">
    <source>
        <dbReference type="ARBA" id="ARBA00023125"/>
    </source>
</evidence>
<evidence type="ECO:0000256" key="3">
    <source>
        <dbReference type="ARBA" id="ARBA00023155"/>
    </source>
</evidence>
<reference evidence="9" key="1">
    <citation type="submission" date="2022-11" db="UniProtKB">
        <authorList>
            <consortium name="WormBaseParasite"/>
        </authorList>
    </citation>
    <scope>IDENTIFICATION</scope>
</reference>
<dbReference type="AlphaFoldDB" id="A0A914X125"/>
<proteinExistence type="predicted"/>
<dbReference type="CDD" id="cd00086">
    <property type="entry name" value="homeodomain"/>
    <property type="match status" value="1"/>
</dbReference>
<keyword evidence="3 5" id="KW-0371">Homeobox</keyword>
<keyword evidence="2 5" id="KW-0238">DNA-binding</keyword>
<dbReference type="PANTHER" id="PTHR24329:SF543">
    <property type="entry name" value="FI01017P-RELATED"/>
    <property type="match status" value="1"/>
</dbReference>
<dbReference type="InterPro" id="IPR050649">
    <property type="entry name" value="Paired_Homeobox_TFs"/>
</dbReference>
<dbReference type="Pfam" id="PF00046">
    <property type="entry name" value="Homeodomain"/>
    <property type="match status" value="1"/>
</dbReference>
<evidence type="ECO:0000256" key="5">
    <source>
        <dbReference type="PROSITE-ProRule" id="PRU00108"/>
    </source>
</evidence>
<dbReference type="PROSITE" id="PS50071">
    <property type="entry name" value="HOMEOBOX_2"/>
    <property type="match status" value="1"/>
</dbReference>
<dbReference type="GO" id="GO:0000981">
    <property type="term" value="F:DNA-binding transcription factor activity, RNA polymerase II-specific"/>
    <property type="evidence" value="ECO:0007669"/>
    <property type="project" value="InterPro"/>
</dbReference>
<dbReference type="Gene3D" id="1.10.10.60">
    <property type="entry name" value="Homeodomain-like"/>
    <property type="match status" value="1"/>
</dbReference>
<evidence type="ECO:0000313" key="8">
    <source>
        <dbReference type="Proteomes" id="UP000887566"/>
    </source>
</evidence>
<dbReference type="PROSITE" id="PS00027">
    <property type="entry name" value="HOMEOBOX_1"/>
    <property type="match status" value="1"/>
</dbReference>
<sequence>MAAAACLHPTFHRIQCRPDQLATIHKHTLDLADRDKSMSPIDVDEIADDESCDDDPSNRRRNRTNFTQEQLELLESTFREKRYPDAELRETLAQTTKLSEAKIQVWFSNRRARWRKHLGVNGITAASYAPLLFSFSGSSPMTAPPPTFSIQQMPPPTMVSAFRPPIMHSLVMPPSPVKLPSMPLMPNYF</sequence>
<evidence type="ECO:0000256" key="4">
    <source>
        <dbReference type="ARBA" id="ARBA00023242"/>
    </source>
</evidence>